<evidence type="ECO:0000313" key="11">
    <source>
        <dbReference type="Proteomes" id="UP000647241"/>
    </source>
</evidence>
<keyword evidence="7 8" id="KW-0472">Membrane</keyword>
<evidence type="ECO:0000256" key="3">
    <source>
        <dbReference type="ARBA" id="ARBA00022676"/>
    </source>
</evidence>
<comment type="subcellular location">
    <subcellularLocation>
        <location evidence="1">Cell membrane</location>
        <topology evidence="1">Multi-pass membrane protein</topology>
    </subcellularLocation>
</comment>
<sequence length="527" mass="59081">MTRTTVVQPSDPTLRPALQLALLFAAIKLVFHIASALWQQHIGYGYFRDEFYYLICGRHLAWGYVDQGPVVAVQARVAETLFGHSLVGIRLLSALGGAIRVALTGLICWALGGRRSAQALAMLLVLATPIYLGIDSFLSMNSWESAFWMPCILALILILRGSSPRLWWTVFGVSAGLGLLNKPSMTFFLIALALGLLLTPQRKILFTRYTAWGVALLVLIALPNLFWQMHHHWATLEFLHNGRVHGKNTRLAPLPFLANQIFVIGVLGAFVWIAGLVHLLRQRDRRWLGLTYCIFLAGMVAMGAKDYYVSPIYPYLFAAGGVAWQRRFAHRPRVQMDRTIAWPIFTVVIIVISAIFIPASNPVLRPATFLRYAHTLHLPNSDSENGKRAVLPQFYADRFGWQEEVDQITAAVRQLSPEDRAHAGIIADNYGEAGALDFLGHDLPPVVSGHNNYWLWGSHGVGGKVLIVISGDPPQHFQSLCREVQVVGNMNHPLAMPFEQHKKIYLLHDCQESQSPAQNWAKYKFYY</sequence>
<reference evidence="10" key="2">
    <citation type="submission" date="2020-09" db="EMBL/GenBank/DDBJ databases">
        <authorList>
            <person name="Sun Q."/>
            <person name="Zhou Y."/>
        </authorList>
    </citation>
    <scope>NUCLEOTIDE SEQUENCE</scope>
    <source>
        <strain evidence="10">CGMCC 1.12997</strain>
    </source>
</reference>
<evidence type="ECO:0000313" key="10">
    <source>
        <dbReference type="EMBL" id="GGG88958.1"/>
    </source>
</evidence>
<feature type="transmembrane region" description="Helical" evidence="8">
    <location>
        <begin position="287"/>
        <end position="304"/>
    </location>
</feature>
<keyword evidence="2" id="KW-1003">Cell membrane</keyword>
<feature type="transmembrane region" description="Helical" evidence="8">
    <location>
        <begin position="261"/>
        <end position="280"/>
    </location>
</feature>
<feature type="transmembrane region" description="Helical" evidence="8">
    <location>
        <begin position="211"/>
        <end position="229"/>
    </location>
</feature>
<feature type="transmembrane region" description="Helical" evidence="8">
    <location>
        <begin position="118"/>
        <end position="134"/>
    </location>
</feature>
<dbReference type="InterPro" id="IPR050297">
    <property type="entry name" value="LipidA_mod_glycosyltrf_83"/>
</dbReference>
<evidence type="ECO:0000256" key="7">
    <source>
        <dbReference type="ARBA" id="ARBA00023136"/>
    </source>
</evidence>
<dbReference type="Pfam" id="PF13231">
    <property type="entry name" value="PMT_2"/>
    <property type="match status" value="1"/>
</dbReference>
<feature type="transmembrane region" description="Helical" evidence="8">
    <location>
        <begin position="183"/>
        <end position="199"/>
    </location>
</feature>
<reference evidence="10" key="1">
    <citation type="journal article" date="2014" name="Int. J. Syst. Evol. Microbiol.">
        <title>Complete genome sequence of Corynebacterium casei LMG S-19264T (=DSM 44701T), isolated from a smear-ripened cheese.</title>
        <authorList>
            <consortium name="US DOE Joint Genome Institute (JGI-PGF)"/>
            <person name="Walter F."/>
            <person name="Albersmeier A."/>
            <person name="Kalinowski J."/>
            <person name="Ruckert C."/>
        </authorList>
    </citation>
    <scope>NUCLEOTIDE SEQUENCE</scope>
    <source>
        <strain evidence="10">CGMCC 1.12997</strain>
    </source>
</reference>
<feature type="transmembrane region" description="Helical" evidence="8">
    <location>
        <begin position="310"/>
        <end position="328"/>
    </location>
</feature>
<keyword evidence="5 8" id="KW-0812">Transmembrane</keyword>
<dbReference type="PANTHER" id="PTHR33908:SF11">
    <property type="entry name" value="MEMBRANE PROTEIN"/>
    <property type="match status" value="1"/>
</dbReference>
<dbReference type="AlphaFoldDB" id="A0A917HSK4"/>
<evidence type="ECO:0000256" key="2">
    <source>
        <dbReference type="ARBA" id="ARBA00022475"/>
    </source>
</evidence>
<dbReference type="GO" id="GO:0009103">
    <property type="term" value="P:lipopolysaccharide biosynthetic process"/>
    <property type="evidence" value="ECO:0007669"/>
    <property type="project" value="UniProtKB-ARBA"/>
</dbReference>
<evidence type="ECO:0000256" key="5">
    <source>
        <dbReference type="ARBA" id="ARBA00022692"/>
    </source>
</evidence>
<dbReference type="GO" id="GO:0005886">
    <property type="term" value="C:plasma membrane"/>
    <property type="evidence" value="ECO:0007669"/>
    <property type="project" value="UniProtKB-SubCell"/>
</dbReference>
<dbReference type="PANTHER" id="PTHR33908">
    <property type="entry name" value="MANNOSYLTRANSFERASE YKCB-RELATED"/>
    <property type="match status" value="1"/>
</dbReference>
<dbReference type="InterPro" id="IPR038731">
    <property type="entry name" value="RgtA/B/C-like"/>
</dbReference>
<gene>
    <name evidence="10" type="ORF">GCM10011585_36370</name>
</gene>
<keyword evidence="6 8" id="KW-1133">Transmembrane helix</keyword>
<feature type="transmembrane region" description="Helical" evidence="8">
    <location>
        <begin position="20"/>
        <end position="38"/>
    </location>
</feature>
<dbReference type="RefSeq" id="WP_188555649.1">
    <property type="nucleotide sequence ID" value="NZ_BMGT01000004.1"/>
</dbReference>
<evidence type="ECO:0000256" key="1">
    <source>
        <dbReference type="ARBA" id="ARBA00004651"/>
    </source>
</evidence>
<keyword evidence="3" id="KW-0328">Glycosyltransferase</keyword>
<dbReference type="GO" id="GO:0016763">
    <property type="term" value="F:pentosyltransferase activity"/>
    <property type="evidence" value="ECO:0007669"/>
    <property type="project" value="TreeGrafter"/>
</dbReference>
<dbReference type="Proteomes" id="UP000647241">
    <property type="component" value="Unassembled WGS sequence"/>
</dbReference>
<evidence type="ECO:0000256" key="4">
    <source>
        <dbReference type="ARBA" id="ARBA00022679"/>
    </source>
</evidence>
<comment type="caution">
    <text evidence="10">The sequence shown here is derived from an EMBL/GenBank/DDBJ whole genome shotgun (WGS) entry which is preliminary data.</text>
</comment>
<feature type="domain" description="Glycosyltransferase RgtA/B/C/D-like" evidence="9">
    <location>
        <begin position="66"/>
        <end position="227"/>
    </location>
</feature>
<organism evidence="10 11">
    <name type="scientific">Edaphobacter dinghuensis</name>
    <dbReference type="NCBI Taxonomy" id="1560005"/>
    <lineage>
        <taxon>Bacteria</taxon>
        <taxon>Pseudomonadati</taxon>
        <taxon>Acidobacteriota</taxon>
        <taxon>Terriglobia</taxon>
        <taxon>Terriglobales</taxon>
        <taxon>Acidobacteriaceae</taxon>
        <taxon>Edaphobacter</taxon>
    </lineage>
</organism>
<name>A0A917HSK4_9BACT</name>
<evidence type="ECO:0000256" key="8">
    <source>
        <dbReference type="SAM" id="Phobius"/>
    </source>
</evidence>
<keyword evidence="11" id="KW-1185">Reference proteome</keyword>
<feature type="transmembrane region" description="Helical" evidence="8">
    <location>
        <begin position="91"/>
        <end position="112"/>
    </location>
</feature>
<proteinExistence type="predicted"/>
<protein>
    <recommendedName>
        <fullName evidence="9">Glycosyltransferase RgtA/B/C/D-like domain-containing protein</fullName>
    </recommendedName>
</protein>
<accession>A0A917HSK4</accession>
<keyword evidence="4" id="KW-0808">Transferase</keyword>
<evidence type="ECO:0000259" key="9">
    <source>
        <dbReference type="Pfam" id="PF13231"/>
    </source>
</evidence>
<evidence type="ECO:0000256" key="6">
    <source>
        <dbReference type="ARBA" id="ARBA00022989"/>
    </source>
</evidence>
<dbReference type="EMBL" id="BMGT01000004">
    <property type="protein sequence ID" value="GGG88958.1"/>
    <property type="molecule type" value="Genomic_DNA"/>
</dbReference>
<feature type="transmembrane region" description="Helical" evidence="8">
    <location>
        <begin position="340"/>
        <end position="359"/>
    </location>
</feature>